<evidence type="ECO:0000313" key="14">
    <source>
        <dbReference type="Proteomes" id="UP000221734"/>
    </source>
</evidence>
<dbReference type="EMBL" id="CP049055">
    <property type="protein sequence ID" value="QII09840.1"/>
    <property type="molecule type" value="Genomic_DNA"/>
</dbReference>
<dbReference type="Proteomes" id="UP000501926">
    <property type="component" value="Chromosome"/>
</dbReference>
<dbReference type="Proteomes" id="UP000221734">
    <property type="component" value="Chromosome Kuenenia_stuttgartiensis_MBR1"/>
</dbReference>
<dbReference type="GO" id="GO:0005254">
    <property type="term" value="F:chloride channel activity"/>
    <property type="evidence" value="ECO:0007669"/>
    <property type="project" value="UniProtKB-KW"/>
</dbReference>
<evidence type="ECO:0000313" key="11">
    <source>
        <dbReference type="EMBL" id="CAJ72781.1"/>
    </source>
</evidence>
<feature type="transmembrane region" description="Helical" evidence="10">
    <location>
        <begin position="93"/>
        <end position="115"/>
    </location>
</feature>
<keyword evidence="7" id="KW-0869">Chloride channel</keyword>
<evidence type="ECO:0000256" key="4">
    <source>
        <dbReference type="ARBA" id="ARBA00022989"/>
    </source>
</evidence>
<dbReference type="OrthoDB" id="9812438at2"/>
<keyword evidence="2" id="KW-0813">Transport</keyword>
<evidence type="ECO:0000256" key="6">
    <source>
        <dbReference type="ARBA" id="ARBA00023136"/>
    </source>
</evidence>
<name>Q1Q0B8_KUEST</name>
<dbReference type="SUPFAM" id="SSF81340">
    <property type="entry name" value="Clc chloride channel"/>
    <property type="match status" value="1"/>
</dbReference>
<evidence type="ECO:0000313" key="15">
    <source>
        <dbReference type="Proteomes" id="UP000501926"/>
    </source>
</evidence>
<proteinExistence type="predicted"/>
<dbReference type="EMBL" id="CT573072">
    <property type="protein sequence ID" value="CAJ72781.1"/>
    <property type="molecule type" value="Genomic_DNA"/>
</dbReference>
<evidence type="ECO:0000256" key="9">
    <source>
        <dbReference type="ARBA" id="ARBA00023303"/>
    </source>
</evidence>
<keyword evidence="6 10" id="KW-0472">Membrane</keyword>
<dbReference type="PANTHER" id="PTHR43427:SF6">
    <property type="entry name" value="CHLORIDE CHANNEL PROTEIN CLC-E"/>
    <property type="match status" value="1"/>
</dbReference>
<reference evidence="11" key="2">
    <citation type="submission" date="2006-01" db="EMBL/GenBank/DDBJ databases">
        <authorList>
            <person name="Genoscope"/>
        </authorList>
    </citation>
    <scope>NUCLEOTIDE SEQUENCE</scope>
</reference>
<reference evidence="14" key="3">
    <citation type="submission" date="2017-10" db="EMBL/GenBank/DDBJ databases">
        <authorList>
            <person name="Frank J."/>
        </authorList>
    </citation>
    <scope>NUCLEOTIDE SEQUENCE [LARGE SCALE GENOMIC DNA]</scope>
</reference>
<keyword evidence="5" id="KW-0406">Ion transport</keyword>
<feature type="transmembrane region" description="Helical" evidence="10">
    <location>
        <begin position="69"/>
        <end position="87"/>
    </location>
</feature>
<organism evidence="11">
    <name type="scientific">Kuenenia stuttgartiensis</name>
    <dbReference type="NCBI Taxonomy" id="174633"/>
    <lineage>
        <taxon>Bacteria</taxon>
        <taxon>Pseudomonadati</taxon>
        <taxon>Planctomycetota</taxon>
        <taxon>Candidatus Brocadiia</taxon>
        <taxon>Candidatus Brocadiales</taxon>
        <taxon>Candidatus Brocadiaceae</taxon>
        <taxon>Candidatus Kuenenia</taxon>
    </lineage>
</organism>
<evidence type="ECO:0000256" key="1">
    <source>
        <dbReference type="ARBA" id="ARBA00004141"/>
    </source>
</evidence>
<dbReference type="InterPro" id="IPR014743">
    <property type="entry name" value="Cl-channel_core"/>
</dbReference>
<keyword evidence="4 10" id="KW-1133">Transmembrane helix</keyword>
<keyword evidence="3 10" id="KW-0812">Transmembrane</keyword>
<evidence type="ECO:0000256" key="2">
    <source>
        <dbReference type="ARBA" id="ARBA00022448"/>
    </source>
</evidence>
<reference evidence="11" key="1">
    <citation type="journal article" date="2006" name="Nature">
        <title>Deciphering the evolution and metabolism of an anammox bacterium from a community genome.</title>
        <authorList>
            <person name="Strous M."/>
            <person name="Pelletier E."/>
            <person name="Mangenot S."/>
            <person name="Rattei T."/>
            <person name="Lehner A."/>
            <person name="Taylor M.W."/>
            <person name="Horn M."/>
            <person name="Daims H."/>
            <person name="Bartol-Mavel D."/>
            <person name="Wincker P."/>
            <person name="Barbe V."/>
            <person name="Fonknechten N."/>
            <person name="Vallenet D."/>
            <person name="Segurens B."/>
            <person name="Schenowitz-Truong C."/>
            <person name="Medigue C."/>
            <person name="Collingro A."/>
            <person name="Snel B."/>
            <person name="Dutilh B.E."/>
            <person name="OpDenCamp H.J.M."/>
            <person name="vanDerDrift C."/>
            <person name="Cirpus I."/>
            <person name="vanDePas-Schoonen K.T."/>
            <person name="Harhangi H.R."/>
            <person name="vanNiftrik L."/>
            <person name="Schmid M."/>
            <person name="Keltjens J."/>
            <person name="vanDeVossenberg J."/>
            <person name="Kartal B."/>
            <person name="Meier H."/>
            <person name="Frishman D."/>
            <person name="Huynen M.A."/>
            <person name="Mewes H."/>
            <person name="Weissenbach J."/>
            <person name="Jetten M.S.M."/>
            <person name="Wagner M."/>
            <person name="LePaslier D."/>
        </authorList>
    </citation>
    <scope>NUCLEOTIDE SEQUENCE</scope>
</reference>
<reference evidence="12 15" key="5">
    <citation type="submission" date="2020-02" db="EMBL/GenBank/DDBJ databases">
        <title>Newly sequenced genome of strain CSTR1 showed variability in Candidatus Kuenenia stuttgartiensis genomes.</title>
        <authorList>
            <person name="Ding C."/>
            <person name="Adrian L."/>
        </authorList>
    </citation>
    <scope>NUCLEOTIDE SEQUENCE [LARGE SCALE GENOMIC DNA]</scope>
    <source>
        <strain evidence="12 15">CSTR1</strain>
    </source>
</reference>
<dbReference type="PANTHER" id="PTHR43427">
    <property type="entry name" value="CHLORIDE CHANNEL PROTEIN CLC-E"/>
    <property type="match status" value="1"/>
</dbReference>
<dbReference type="Pfam" id="PF00654">
    <property type="entry name" value="Voltage_CLC"/>
    <property type="match status" value="1"/>
</dbReference>
<feature type="transmembrane region" description="Helical" evidence="10">
    <location>
        <begin position="32"/>
        <end position="49"/>
    </location>
</feature>
<evidence type="ECO:0000256" key="8">
    <source>
        <dbReference type="ARBA" id="ARBA00023214"/>
    </source>
</evidence>
<evidence type="ECO:0000256" key="7">
    <source>
        <dbReference type="ARBA" id="ARBA00023173"/>
    </source>
</evidence>
<dbReference type="EMBL" id="LT934425">
    <property type="protein sequence ID" value="SOH04277.1"/>
    <property type="molecule type" value="Genomic_DNA"/>
</dbReference>
<evidence type="ECO:0000313" key="13">
    <source>
        <dbReference type="EMBL" id="SOH04277.1"/>
    </source>
</evidence>
<gene>
    <name evidence="11" type="primary">eriC</name>
    <name evidence="12" type="ORF">KsCSTR_04610</name>
    <name evidence="13" type="ORF">KSMBR1_1778</name>
    <name evidence="11" type="ORF">kustd2036</name>
</gene>
<accession>Q1Q0B8</accession>
<dbReference type="GO" id="GO:0034707">
    <property type="term" value="C:chloride channel complex"/>
    <property type="evidence" value="ECO:0007669"/>
    <property type="project" value="UniProtKB-KW"/>
</dbReference>
<dbReference type="AlphaFoldDB" id="Q1Q0B8"/>
<evidence type="ECO:0000313" key="12">
    <source>
        <dbReference type="EMBL" id="QII09840.1"/>
    </source>
</evidence>
<keyword evidence="14" id="KW-1185">Reference proteome</keyword>
<keyword evidence="9" id="KW-0407">Ion channel</keyword>
<evidence type="ECO:0000256" key="10">
    <source>
        <dbReference type="SAM" id="Phobius"/>
    </source>
</evidence>
<dbReference type="Gene3D" id="1.10.3080.10">
    <property type="entry name" value="Clc chloride channel"/>
    <property type="match status" value="1"/>
</dbReference>
<protein>
    <submittedName>
        <fullName evidence="12">Chloride channel protein</fullName>
    </submittedName>
</protein>
<keyword evidence="8" id="KW-0868">Chloride</keyword>
<reference evidence="13" key="4">
    <citation type="submission" date="2017-10" db="EMBL/GenBank/DDBJ databases">
        <authorList>
            <person name="Banno H."/>
            <person name="Chua N.-H."/>
        </authorList>
    </citation>
    <scope>NUCLEOTIDE SEQUENCE [LARGE SCALE GENOMIC DNA]</scope>
    <source>
        <strain evidence="13">Kuenenia_mbr1_ru-nijmegen</strain>
    </source>
</reference>
<dbReference type="InterPro" id="IPR001807">
    <property type="entry name" value="ClC"/>
</dbReference>
<sequence>MLGVLSGLSAAFYIRLHHFTRDIFDTWNAPRWFKPVAAGLAVSLVGIYLPQVLSTGYATTGNILDGKPLSVTLLLSLALSRLVLTPICICGGFHGGVFAPALFSGASLGAAYGLVAKQVFHSLNISPPAIVMVGWRPSLQAQYVHRLPRSCYYLK</sequence>
<dbReference type="InterPro" id="IPR050368">
    <property type="entry name" value="ClC-type_chloride_channel"/>
</dbReference>
<dbReference type="CDD" id="cd00400">
    <property type="entry name" value="Voltage_gated_ClC"/>
    <property type="match status" value="1"/>
</dbReference>
<evidence type="ECO:0000256" key="3">
    <source>
        <dbReference type="ARBA" id="ARBA00022692"/>
    </source>
</evidence>
<comment type="subcellular location">
    <subcellularLocation>
        <location evidence="1">Membrane</location>
        <topology evidence="1">Multi-pass membrane protein</topology>
    </subcellularLocation>
</comment>
<evidence type="ECO:0000256" key="5">
    <source>
        <dbReference type="ARBA" id="ARBA00023065"/>
    </source>
</evidence>
<dbReference type="KEGG" id="kst:KSMBR1_1778"/>